<evidence type="ECO:0000256" key="5">
    <source>
        <dbReference type="ARBA" id="ARBA00022840"/>
    </source>
</evidence>
<dbReference type="PANTHER" id="PTHR43085:SF1">
    <property type="entry name" value="PSEUDOURIDINE KINASE-RELATED"/>
    <property type="match status" value="1"/>
</dbReference>
<keyword evidence="4 7" id="KW-0418">Kinase</keyword>
<dbReference type="PANTHER" id="PTHR43085">
    <property type="entry name" value="HEXOKINASE FAMILY MEMBER"/>
    <property type="match status" value="1"/>
</dbReference>
<dbReference type="PROSITE" id="PS00584">
    <property type="entry name" value="PFKB_KINASES_2"/>
    <property type="match status" value="1"/>
</dbReference>
<evidence type="ECO:0000256" key="4">
    <source>
        <dbReference type="ARBA" id="ARBA00022777"/>
    </source>
</evidence>
<dbReference type="EMBL" id="FORT01000002">
    <property type="protein sequence ID" value="SFJ21447.1"/>
    <property type="molecule type" value="Genomic_DNA"/>
</dbReference>
<evidence type="ECO:0000313" key="8">
    <source>
        <dbReference type="Proteomes" id="UP000198915"/>
    </source>
</evidence>
<comment type="similarity">
    <text evidence="1">Belongs to the carbohydrate kinase PfkB family.</text>
</comment>
<dbReference type="AlphaFoldDB" id="A0A1I3PJD4"/>
<organism evidence="7 8">
    <name type="scientific">Brevibacillus centrosporus</name>
    <dbReference type="NCBI Taxonomy" id="54910"/>
    <lineage>
        <taxon>Bacteria</taxon>
        <taxon>Bacillati</taxon>
        <taxon>Bacillota</taxon>
        <taxon>Bacilli</taxon>
        <taxon>Bacillales</taxon>
        <taxon>Paenibacillaceae</taxon>
        <taxon>Brevibacillus</taxon>
    </lineage>
</organism>
<dbReference type="InterPro" id="IPR050306">
    <property type="entry name" value="PfkB_Carbo_kinase"/>
</dbReference>
<dbReference type="InterPro" id="IPR011611">
    <property type="entry name" value="PfkB_dom"/>
</dbReference>
<keyword evidence="5" id="KW-0067">ATP-binding</keyword>
<feature type="domain" description="Carbohydrate kinase PfkB" evidence="6">
    <location>
        <begin position="7"/>
        <end position="301"/>
    </location>
</feature>
<dbReference type="GO" id="GO:0016301">
    <property type="term" value="F:kinase activity"/>
    <property type="evidence" value="ECO:0007669"/>
    <property type="project" value="UniProtKB-KW"/>
</dbReference>
<dbReference type="STRING" id="1884381.SAMN05518846_102390"/>
<dbReference type="SUPFAM" id="SSF53613">
    <property type="entry name" value="Ribokinase-like"/>
    <property type="match status" value="1"/>
</dbReference>
<dbReference type="Gene3D" id="3.40.1190.20">
    <property type="match status" value="1"/>
</dbReference>
<dbReference type="InterPro" id="IPR002173">
    <property type="entry name" value="Carboh/pur_kinase_PfkB_CS"/>
</dbReference>
<accession>A0A1I3PJD4</accession>
<evidence type="ECO:0000256" key="3">
    <source>
        <dbReference type="ARBA" id="ARBA00022741"/>
    </source>
</evidence>
<dbReference type="InterPro" id="IPR029056">
    <property type="entry name" value="Ribokinase-like"/>
</dbReference>
<gene>
    <name evidence="7" type="ORF">SAMN05518846_102390</name>
</gene>
<evidence type="ECO:0000259" key="6">
    <source>
        <dbReference type="Pfam" id="PF00294"/>
    </source>
</evidence>
<dbReference type="GO" id="GO:0005524">
    <property type="term" value="F:ATP binding"/>
    <property type="evidence" value="ECO:0007669"/>
    <property type="project" value="UniProtKB-KW"/>
</dbReference>
<reference evidence="8" key="1">
    <citation type="submission" date="2016-10" db="EMBL/GenBank/DDBJ databases">
        <authorList>
            <person name="Varghese N."/>
            <person name="Submissions S."/>
        </authorList>
    </citation>
    <scope>NUCLEOTIDE SEQUENCE [LARGE SCALE GENOMIC DNA]</scope>
    <source>
        <strain evidence="8">OK042</strain>
    </source>
</reference>
<evidence type="ECO:0000256" key="1">
    <source>
        <dbReference type="ARBA" id="ARBA00010688"/>
    </source>
</evidence>
<dbReference type="RefSeq" id="WP_092266877.1">
    <property type="nucleotide sequence ID" value="NZ_BJOE01000018.1"/>
</dbReference>
<name>A0A1I3PJD4_9BACL</name>
<keyword evidence="2" id="KW-0808">Transferase</keyword>
<dbReference type="CDD" id="cd01166">
    <property type="entry name" value="KdgK"/>
    <property type="match status" value="1"/>
</dbReference>
<proteinExistence type="inferred from homology"/>
<keyword evidence="3" id="KW-0547">Nucleotide-binding</keyword>
<sequence length="318" mass="35512">MTSNFGVFTLGDAMITMNPAVKGPLRFVSQFERKVGGAELNFAIGCARLGLRSKWVSRLGKDEFGRVIDHFARGEGIDMSDVHFVEGYPTSLNFKEIREDGSGKTFYYRYQSPILTMKPEDITASMFEGINLVHITGVYLAIDPQNMQIIMRVVQIAKEKGLAISFDPNIRLKLWTIEEARKAYFELFPYVDILLTGRDEIRLILGEDSEEALVSLAEKYAIDQLVVKDGANGSKLYTKGTWHEKEAFSVEAVDTVGAGDGFDAGYIYAFLNDYSCEERLVFANGVGALATTVSGDNEGLPYLEEVFPFIRQEAVIER</sequence>
<keyword evidence="8" id="KW-1185">Reference proteome</keyword>
<protein>
    <submittedName>
        <fullName evidence="7">2-dehydro-3-deoxygluconokinase</fullName>
    </submittedName>
</protein>
<evidence type="ECO:0000256" key="2">
    <source>
        <dbReference type="ARBA" id="ARBA00022679"/>
    </source>
</evidence>
<evidence type="ECO:0000313" key="7">
    <source>
        <dbReference type="EMBL" id="SFJ21447.1"/>
    </source>
</evidence>
<dbReference type="Proteomes" id="UP000198915">
    <property type="component" value="Unassembled WGS sequence"/>
</dbReference>
<dbReference type="Pfam" id="PF00294">
    <property type="entry name" value="PfkB"/>
    <property type="match status" value="1"/>
</dbReference>